<dbReference type="SMART" id="SM00943">
    <property type="entry name" value="Prim-Pol"/>
    <property type="match status" value="1"/>
</dbReference>
<dbReference type="Pfam" id="PF09250">
    <property type="entry name" value="Prim-Pol"/>
    <property type="match status" value="1"/>
</dbReference>
<gene>
    <name evidence="2" type="ORF">DW072_09445</name>
</gene>
<accession>A0A415FLH4</accession>
<dbReference type="InterPro" id="IPR015330">
    <property type="entry name" value="DNA_primase/pol_bifunc_N"/>
</dbReference>
<reference evidence="2 3" key="1">
    <citation type="submission" date="2018-08" db="EMBL/GenBank/DDBJ databases">
        <title>A genome reference for cultivated species of the human gut microbiota.</title>
        <authorList>
            <person name="Zou Y."/>
            <person name="Xue W."/>
            <person name="Luo G."/>
        </authorList>
    </citation>
    <scope>NUCLEOTIDE SEQUENCE [LARGE SCALE GENOMIC DNA]</scope>
    <source>
        <strain evidence="2 3">AF45-19</strain>
    </source>
</reference>
<dbReference type="SUPFAM" id="SSF56747">
    <property type="entry name" value="Prim-pol domain"/>
    <property type="match status" value="1"/>
</dbReference>
<sequence length="430" mass="47173">MSSSTHPDSSIGSGLRRLERTIRENIRPSNRYLYLRCPHRRGQSFSTKDGPRGVDSTCGSGFTSEGGLHMEPCPVSMHTGNGTFRALADRLRSLGWMDTIPLEGKRPLVSRRHGTARKHVSGFDLDEWQSLYPNANVGIVLPTLDAGDMMAMAIDVDSAAGHERKEDGAVVLTALERELGPLPATWTNGHTDPPYRHLLYRMPNVPHLTAPGAGLDLIWPGNRYIVAPGSVHPCGERYFMAGPDGRPCEPPRPQELPMLPNKWVARLTASHSAVHNDMMATDPEEWLSLTDDRTPCPYMRGLAHNWASNPCLHQSCRHDGFVELSVAALHAMAKGHTGGMKLIRSAMPRFVRLVAGDRAGGIETAEQEAKSIAVWAIGHCPPPQSDMPDPCRSRMGSGIAERLRHELRPSTVTDDDVARLVSALRKEVLA</sequence>
<dbReference type="AlphaFoldDB" id="A0A415FLH4"/>
<organism evidence="2 3">
    <name type="scientific">Bifidobacterium adolescentis</name>
    <dbReference type="NCBI Taxonomy" id="1680"/>
    <lineage>
        <taxon>Bacteria</taxon>
        <taxon>Bacillati</taxon>
        <taxon>Actinomycetota</taxon>
        <taxon>Actinomycetes</taxon>
        <taxon>Bifidobacteriales</taxon>
        <taxon>Bifidobacteriaceae</taxon>
        <taxon>Bifidobacterium</taxon>
    </lineage>
</organism>
<proteinExistence type="predicted"/>
<dbReference type="EMBL" id="QRNG01000026">
    <property type="protein sequence ID" value="RHK23741.1"/>
    <property type="molecule type" value="Genomic_DNA"/>
</dbReference>
<feature type="domain" description="DNA primase/polymerase bifunctional N-terminal" evidence="1">
    <location>
        <begin position="88"/>
        <end position="256"/>
    </location>
</feature>
<evidence type="ECO:0000259" key="1">
    <source>
        <dbReference type="SMART" id="SM00943"/>
    </source>
</evidence>
<protein>
    <recommendedName>
        <fullName evidence="1">DNA primase/polymerase bifunctional N-terminal domain-containing protein</fullName>
    </recommendedName>
</protein>
<evidence type="ECO:0000313" key="3">
    <source>
        <dbReference type="Proteomes" id="UP000285262"/>
    </source>
</evidence>
<dbReference type="Proteomes" id="UP000285262">
    <property type="component" value="Unassembled WGS sequence"/>
</dbReference>
<evidence type="ECO:0000313" key="2">
    <source>
        <dbReference type="EMBL" id="RHK23741.1"/>
    </source>
</evidence>
<name>A0A415FLH4_BIFAD</name>
<comment type="caution">
    <text evidence="2">The sequence shown here is derived from an EMBL/GenBank/DDBJ whole genome shotgun (WGS) entry which is preliminary data.</text>
</comment>